<feature type="domain" description="FF" evidence="9">
    <location>
        <begin position="508"/>
        <end position="565"/>
    </location>
</feature>
<feature type="domain" description="FF" evidence="9">
    <location>
        <begin position="161"/>
        <end position="215"/>
    </location>
</feature>
<feature type="domain" description="FF" evidence="9">
    <location>
        <begin position="228"/>
        <end position="283"/>
    </location>
</feature>
<feature type="domain" description="WW" evidence="8">
    <location>
        <begin position="7"/>
        <end position="40"/>
    </location>
</feature>
<dbReference type="FunFam" id="1.10.10.440:FF:000013">
    <property type="entry name" value="pre-mRNA-processing protein 40A isoform X1"/>
    <property type="match status" value="1"/>
</dbReference>
<keyword evidence="4" id="KW-0508">mRNA splicing</keyword>
<dbReference type="PANTHER" id="PTHR11864:SF0">
    <property type="entry name" value="PRP40 PRE-MRNA PROCESSING FACTOR 40 HOMOLOG A (YEAST)"/>
    <property type="match status" value="1"/>
</dbReference>
<dbReference type="InterPro" id="IPR036020">
    <property type="entry name" value="WW_dom_sf"/>
</dbReference>
<feature type="region of interest" description="Disordered" evidence="7">
    <location>
        <begin position="569"/>
        <end position="765"/>
    </location>
</feature>
<evidence type="ECO:0000256" key="4">
    <source>
        <dbReference type="ARBA" id="ARBA00023187"/>
    </source>
</evidence>
<protein>
    <submittedName>
        <fullName evidence="10">U1 snRNP-associated protein Usp104</fullName>
    </submittedName>
</protein>
<dbReference type="PROSITE" id="PS01159">
    <property type="entry name" value="WW_DOMAIN_1"/>
    <property type="match status" value="2"/>
</dbReference>
<dbReference type="InterPro" id="IPR002713">
    <property type="entry name" value="FF_domain"/>
</dbReference>
<dbReference type="CDD" id="cd00201">
    <property type="entry name" value="WW"/>
    <property type="match status" value="2"/>
</dbReference>
<dbReference type="InterPro" id="IPR036517">
    <property type="entry name" value="FF_domain_sf"/>
</dbReference>
<dbReference type="Pfam" id="PF25432">
    <property type="entry name" value="FF_PRPF40A"/>
    <property type="match status" value="1"/>
</dbReference>
<dbReference type="EMBL" id="ML986620">
    <property type="protein sequence ID" value="KAF2263971.1"/>
    <property type="molecule type" value="Genomic_DNA"/>
</dbReference>
<keyword evidence="3" id="KW-0677">Repeat</keyword>
<evidence type="ECO:0000259" key="8">
    <source>
        <dbReference type="PROSITE" id="PS50020"/>
    </source>
</evidence>
<feature type="compositionally biased region" description="Basic residues" evidence="7">
    <location>
        <begin position="718"/>
        <end position="736"/>
    </location>
</feature>
<feature type="compositionally biased region" description="Basic and acidic residues" evidence="7">
    <location>
        <begin position="611"/>
        <end position="635"/>
    </location>
</feature>
<feature type="compositionally biased region" description="Basic and acidic residues" evidence="7">
    <location>
        <begin position="569"/>
        <end position="601"/>
    </location>
</feature>
<feature type="region of interest" description="Disordered" evidence="7">
    <location>
        <begin position="86"/>
        <end position="148"/>
    </location>
</feature>
<dbReference type="SUPFAM" id="SSF51045">
    <property type="entry name" value="WW domain"/>
    <property type="match status" value="2"/>
</dbReference>
<feature type="compositionally biased region" description="Basic and acidic residues" evidence="7">
    <location>
        <begin position="663"/>
        <end position="689"/>
    </location>
</feature>
<dbReference type="GO" id="GO:0071004">
    <property type="term" value="C:U2-type prespliceosome"/>
    <property type="evidence" value="ECO:0007669"/>
    <property type="project" value="TreeGrafter"/>
</dbReference>
<name>A0A9P4K8C5_9PLEO</name>
<feature type="compositionally biased region" description="Basic and acidic residues" evidence="7">
    <location>
        <begin position="645"/>
        <end position="657"/>
    </location>
</feature>
<evidence type="ECO:0000256" key="5">
    <source>
        <dbReference type="ARBA" id="ARBA00023242"/>
    </source>
</evidence>
<dbReference type="AlphaFoldDB" id="A0A9P4K8C5"/>
<dbReference type="Pfam" id="PF00397">
    <property type="entry name" value="WW"/>
    <property type="match status" value="2"/>
</dbReference>
<evidence type="ECO:0000256" key="1">
    <source>
        <dbReference type="ARBA" id="ARBA00004123"/>
    </source>
</evidence>
<dbReference type="PROSITE" id="PS50020">
    <property type="entry name" value="WW_DOMAIN_2"/>
    <property type="match status" value="2"/>
</dbReference>
<comment type="subcellular location">
    <subcellularLocation>
        <location evidence="1">Nucleus</location>
    </subcellularLocation>
</comment>
<evidence type="ECO:0000313" key="10">
    <source>
        <dbReference type="EMBL" id="KAF2263971.1"/>
    </source>
</evidence>
<organism evidence="10 11">
    <name type="scientific">Lojkania enalia</name>
    <dbReference type="NCBI Taxonomy" id="147567"/>
    <lineage>
        <taxon>Eukaryota</taxon>
        <taxon>Fungi</taxon>
        <taxon>Dikarya</taxon>
        <taxon>Ascomycota</taxon>
        <taxon>Pezizomycotina</taxon>
        <taxon>Dothideomycetes</taxon>
        <taxon>Pleosporomycetidae</taxon>
        <taxon>Pleosporales</taxon>
        <taxon>Pleosporales incertae sedis</taxon>
        <taxon>Lojkania</taxon>
    </lineage>
</organism>
<keyword evidence="6" id="KW-0175">Coiled coil</keyword>
<dbReference type="GO" id="GO:0045292">
    <property type="term" value="P:mRNA cis splicing, via spliceosome"/>
    <property type="evidence" value="ECO:0007669"/>
    <property type="project" value="InterPro"/>
</dbReference>
<dbReference type="SMART" id="SM00456">
    <property type="entry name" value="WW"/>
    <property type="match status" value="2"/>
</dbReference>
<dbReference type="InterPro" id="IPR039726">
    <property type="entry name" value="Prp40-like"/>
</dbReference>
<evidence type="ECO:0000256" key="3">
    <source>
        <dbReference type="ARBA" id="ARBA00022737"/>
    </source>
</evidence>
<dbReference type="PROSITE" id="PS51676">
    <property type="entry name" value="FF"/>
    <property type="match status" value="4"/>
</dbReference>
<dbReference type="Gene3D" id="2.20.70.10">
    <property type="match status" value="2"/>
</dbReference>
<gene>
    <name evidence="10" type="ORF">CC78DRAFT_560546</name>
</gene>
<feature type="domain" description="WW" evidence="8">
    <location>
        <begin position="48"/>
        <end position="82"/>
    </location>
</feature>
<feature type="domain" description="FF" evidence="9">
    <location>
        <begin position="373"/>
        <end position="434"/>
    </location>
</feature>
<reference evidence="11" key="1">
    <citation type="journal article" date="2020" name="Stud. Mycol.">
        <title>101 Dothideomycetes genomes: A test case for predicting lifestyles and emergence of pathogens.</title>
        <authorList>
            <person name="Haridas S."/>
            <person name="Albert R."/>
            <person name="Binder M."/>
            <person name="Bloem J."/>
            <person name="LaButti K."/>
            <person name="Salamov A."/>
            <person name="Andreopoulos B."/>
            <person name="Baker S."/>
            <person name="Barry K."/>
            <person name="Bills G."/>
            <person name="Bluhm B."/>
            <person name="Cannon C."/>
            <person name="Castanera R."/>
            <person name="Culley D."/>
            <person name="Daum C."/>
            <person name="Ezra D."/>
            <person name="Gonzalez J."/>
            <person name="Henrissat B."/>
            <person name="Kuo A."/>
            <person name="Liang C."/>
            <person name="Lipzen A."/>
            <person name="Lutzoni F."/>
            <person name="Magnuson J."/>
            <person name="Mondo S."/>
            <person name="Nolan M."/>
            <person name="Ohm R."/>
            <person name="Pangilinan J."/>
            <person name="Park H.-J."/>
            <person name="Ramirez L."/>
            <person name="Alfaro M."/>
            <person name="Sun H."/>
            <person name="Tritt A."/>
            <person name="Yoshinaga Y."/>
            <person name="Zwiers L.-H."/>
            <person name="Turgeon B."/>
            <person name="Goodwin S."/>
            <person name="Spatafora J."/>
            <person name="Crous P."/>
            <person name="Grigoriev I."/>
        </authorList>
    </citation>
    <scope>NUCLEOTIDE SEQUENCE [LARGE SCALE GENOMIC DNA]</scope>
    <source>
        <strain evidence="11">CBS 304.66</strain>
    </source>
</reference>
<evidence type="ECO:0000256" key="2">
    <source>
        <dbReference type="ARBA" id="ARBA00022664"/>
    </source>
</evidence>
<proteinExistence type="predicted"/>
<dbReference type="Gene3D" id="1.10.10.440">
    <property type="entry name" value="FF domain"/>
    <property type="match status" value="4"/>
</dbReference>
<dbReference type="SMART" id="SM00441">
    <property type="entry name" value="FF"/>
    <property type="match status" value="5"/>
</dbReference>
<comment type="caution">
    <text evidence="10">The sequence shown here is derived from an EMBL/GenBank/DDBJ whole genome shotgun (WGS) entry which is preliminary data.</text>
</comment>
<feature type="coiled-coil region" evidence="6">
    <location>
        <begin position="345"/>
        <end position="391"/>
    </location>
</feature>
<keyword evidence="5" id="KW-0539">Nucleus</keyword>
<keyword evidence="11" id="KW-1185">Reference proteome</keyword>
<dbReference type="OrthoDB" id="187617at2759"/>
<evidence type="ECO:0000313" key="11">
    <source>
        <dbReference type="Proteomes" id="UP000800093"/>
    </source>
</evidence>
<dbReference type="GO" id="GO:0003723">
    <property type="term" value="F:RNA binding"/>
    <property type="evidence" value="ECO:0007669"/>
    <property type="project" value="TreeGrafter"/>
</dbReference>
<dbReference type="InterPro" id="IPR001202">
    <property type="entry name" value="WW_dom"/>
</dbReference>
<dbReference type="Pfam" id="PF01846">
    <property type="entry name" value="FF"/>
    <property type="match status" value="3"/>
</dbReference>
<accession>A0A9P4K8C5</accession>
<dbReference type="Proteomes" id="UP000800093">
    <property type="component" value="Unassembled WGS sequence"/>
</dbReference>
<keyword evidence="2" id="KW-0507">mRNA processing</keyword>
<dbReference type="PANTHER" id="PTHR11864">
    <property type="entry name" value="PRE-MRNA-PROCESSING PROTEIN PRP40"/>
    <property type="match status" value="1"/>
</dbReference>
<dbReference type="GO" id="GO:0005685">
    <property type="term" value="C:U1 snRNP"/>
    <property type="evidence" value="ECO:0007669"/>
    <property type="project" value="TreeGrafter"/>
</dbReference>
<feature type="compositionally biased region" description="Basic and acidic residues" evidence="7">
    <location>
        <begin position="706"/>
        <end position="717"/>
    </location>
</feature>
<dbReference type="SUPFAM" id="SSF81698">
    <property type="entry name" value="FF domain"/>
    <property type="match status" value="5"/>
</dbReference>
<evidence type="ECO:0000259" key="9">
    <source>
        <dbReference type="PROSITE" id="PS51676"/>
    </source>
</evidence>
<sequence length="765" mass="91189">MNGYAPPAMPSIWREVKQPDGRSYFYNERTKETTWQKPQELMTLDERALLGTGWQEFWSDSHGKKYWHNPQTQQTTWAIPEEVAQRRKELDNQPPQRPPPQPSTWAAGPSSFVPPFNQKPPERDEYQPPERREREREDRYGGGERGTMTFSSASDVLYTNIEEAQAAFTKLLKRLGVESDWTWPQTVRVGIKDPQWRALADPKERESAFHKYCKQLVAQDQEKEEARQVKLRADFTAMLQSHPEIKYYTRWKTALPIIEKESIFRIAKDNSERRQLFEEYILTLKRAHQEDEANERRSALDELSSLLQDLDLEPFTRWHIAEDKLNETEEFQSDKFRTLTRVDVLTQFEKHIKQLQHRLNQKMQAEKQQTARKERKNRDAFKELLAELKQSGKLKTGTKWKDIHGLIQDDPRYQAMLGQSGSTPLDLFWDALVEEDGKFRSLRRKALEVLEIQRFEVTTATTFEEFDSVMRHDLLFASLDEDTMRGIYTYVLEKVIKREEDERSKTEYNERRAMDDLRSLLKHLDPPVSISDTWEEIRPRVEKYDQFRALKEPAREAAFDKYIRRLKDKEKEHRERSRRDPRDRERDRRDRDREYRNGHSDSHRRHRTRTRSPEQDAYEAERKKAQQDREARYRDVGTTGLSPPYRRDREDRYERSRQGSGDHYGRERREREAERERLYVSRADPRDGIDELDYGDSRGLPSRRRRESDGESTVGRRESKRPRYSPRSPRRDRRSRTPAQKIPELAKEDPGLRSGSEEGEIEEDL</sequence>
<evidence type="ECO:0000256" key="6">
    <source>
        <dbReference type="SAM" id="Coils"/>
    </source>
</evidence>
<feature type="compositionally biased region" description="Basic and acidic residues" evidence="7">
    <location>
        <begin position="120"/>
        <end position="142"/>
    </location>
</feature>
<evidence type="ECO:0000256" key="7">
    <source>
        <dbReference type="SAM" id="MobiDB-lite"/>
    </source>
</evidence>